<reference evidence="2" key="1">
    <citation type="journal article" date="2012" name="Science">
        <title>Fermentation, hydrogen, and sulfur metabolism in multiple uncultivated bacterial phyla.</title>
        <authorList>
            <person name="Wrighton K.C."/>
            <person name="Thomas B.C."/>
            <person name="Sharon I."/>
            <person name="Miller C.S."/>
            <person name="Castelle C.J."/>
            <person name="VerBerkmoes N.C."/>
            <person name="Wilkins M.J."/>
            <person name="Hettich R.L."/>
            <person name="Lipton M.S."/>
            <person name="Williams K.H."/>
            <person name="Long P.E."/>
            <person name="Banfield J.F."/>
        </authorList>
    </citation>
    <scope>NUCLEOTIDE SEQUENCE [LARGE SCALE GENOMIC DNA]</scope>
</reference>
<dbReference type="InterPro" id="IPR000160">
    <property type="entry name" value="GGDEF_dom"/>
</dbReference>
<feature type="domain" description="GGDEF" evidence="1">
    <location>
        <begin position="172"/>
        <end position="316"/>
    </location>
</feature>
<dbReference type="Gene3D" id="3.30.70.270">
    <property type="match status" value="1"/>
</dbReference>
<evidence type="ECO:0000259" key="1">
    <source>
        <dbReference type="PROSITE" id="PS50887"/>
    </source>
</evidence>
<dbReference type="EMBL" id="AMFJ01021653">
    <property type="protein sequence ID" value="EKD66047.1"/>
    <property type="molecule type" value="Genomic_DNA"/>
</dbReference>
<dbReference type="PROSITE" id="PS50887">
    <property type="entry name" value="GGDEF"/>
    <property type="match status" value="1"/>
</dbReference>
<name>K2AW47_9BACT</name>
<evidence type="ECO:0000313" key="2">
    <source>
        <dbReference type="EMBL" id="EKD66047.1"/>
    </source>
</evidence>
<sequence length="468" mass="56972">MYKKKYYVSIKYLKFEIMWSDNKEKIQLKAAKTYLTKLAEKYKSRWYESIFLEKDFNYLSNIKNNIELINKKNRKIDDIFFKNTVFIEQISENNNIDKKTKDYLLENFIDFFWDFVDFCDIVMESEGTLIQNIDTFRKIEKEINTKTKALTKYWFDKEFSYIFNNLLEWVHSEISVIIFDQNNLKNINENYGHEIGQESIYKFWKILREELEIENFNYILSNYYGWDEWFLVLIDVDEPNIKNFINSIFLKLKNNIYKIKNFDIELWACAWITYYKLNNENKTSIFDTKLLLHITDTLLLQAKVQKSRNKSWLAYKAMDVSNMRQEEIKKIYKKIQILPIKLKKQTLDNKGLKELIKIRKKQNEKIMKARTLWVKKVLRRNIDLINEIIWQKIVDQITKAFKESKQKMIKILPQLSEKIYKELSKNFKTIDKNDKKKKEILNKIIKSKEIKKLIKENINVLYKENIFE</sequence>
<accession>K2AW47</accession>
<dbReference type="AlphaFoldDB" id="K2AW47"/>
<comment type="caution">
    <text evidence="2">The sequence shown here is derived from an EMBL/GenBank/DDBJ whole genome shotgun (WGS) entry which is preliminary data.</text>
</comment>
<gene>
    <name evidence="2" type="ORF">ACD_49C00067G0033</name>
</gene>
<dbReference type="Pfam" id="PF00990">
    <property type="entry name" value="GGDEF"/>
    <property type="match status" value="1"/>
</dbReference>
<dbReference type="SUPFAM" id="SSF55073">
    <property type="entry name" value="Nucleotide cyclase"/>
    <property type="match status" value="1"/>
</dbReference>
<protein>
    <recommendedName>
        <fullName evidence="1">GGDEF domain-containing protein</fullName>
    </recommendedName>
</protein>
<dbReference type="InterPro" id="IPR043128">
    <property type="entry name" value="Rev_trsase/Diguanyl_cyclase"/>
</dbReference>
<organism evidence="2">
    <name type="scientific">uncultured bacterium</name>
    <name type="common">gcode 4</name>
    <dbReference type="NCBI Taxonomy" id="1234023"/>
    <lineage>
        <taxon>Bacteria</taxon>
        <taxon>environmental samples</taxon>
    </lineage>
</organism>
<proteinExistence type="predicted"/>
<dbReference type="InterPro" id="IPR029787">
    <property type="entry name" value="Nucleotide_cyclase"/>
</dbReference>